<keyword evidence="3 8" id="KW-0479">Metal-binding</keyword>
<accession>A0A833HSL9</accession>
<dbReference type="Gene3D" id="3.90.470.20">
    <property type="entry name" value="4'-phosphopantetheinyl transferase domain"/>
    <property type="match status" value="1"/>
</dbReference>
<evidence type="ECO:0000259" key="9">
    <source>
        <dbReference type="Pfam" id="PF01648"/>
    </source>
</evidence>
<protein>
    <recommendedName>
        <fullName evidence="8">Holo-[acyl-carrier-protein] synthase</fullName>
        <shortName evidence="8">Holo-ACP synthase</shortName>
        <ecNumber evidence="8">2.7.8.7</ecNumber>
    </recommendedName>
    <alternativeName>
        <fullName evidence="8">4'-phosphopantetheinyl transferase AcpS</fullName>
    </alternativeName>
</protein>
<evidence type="ECO:0000256" key="3">
    <source>
        <dbReference type="ARBA" id="ARBA00022723"/>
    </source>
</evidence>
<dbReference type="InterPro" id="IPR037143">
    <property type="entry name" value="4-PPantetheinyl_Trfase_dom_sf"/>
</dbReference>
<evidence type="ECO:0000256" key="4">
    <source>
        <dbReference type="ARBA" id="ARBA00022832"/>
    </source>
</evidence>
<keyword evidence="5 8" id="KW-0460">Magnesium</keyword>
<dbReference type="NCBIfam" id="NF000832">
    <property type="entry name" value="PRK00070.3-2"/>
    <property type="match status" value="1"/>
</dbReference>
<dbReference type="EMBL" id="WBZB01000002">
    <property type="protein sequence ID" value="KAB3533560.1"/>
    <property type="molecule type" value="Genomic_DNA"/>
</dbReference>
<dbReference type="InterPro" id="IPR002582">
    <property type="entry name" value="ACPS"/>
</dbReference>
<keyword evidence="11" id="KW-1185">Reference proteome</keyword>
<comment type="caution">
    <text evidence="10">The sequence shown here is derived from an EMBL/GenBank/DDBJ whole genome shotgun (WGS) entry which is preliminary data.</text>
</comment>
<dbReference type="SUPFAM" id="SSF56214">
    <property type="entry name" value="4'-phosphopantetheinyl transferase"/>
    <property type="match status" value="1"/>
</dbReference>
<dbReference type="NCBIfam" id="TIGR00516">
    <property type="entry name" value="acpS"/>
    <property type="match status" value="1"/>
</dbReference>
<comment type="subcellular location">
    <subcellularLocation>
        <location evidence="8">Cytoplasm</location>
    </subcellularLocation>
</comment>
<dbReference type="InterPro" id="IPR004568">
    <property type="entry name" value="Ppantetheine-prot_Trfase_dom"/>
</dbReference>
<dbReference type="HAMAP" id="MF_00101">
    <property type="entry name" value="AcpS"/>
    <property type="match status" value="1"/>
</dbReference>
<evidence type="ECO:0000256" key="2">
    <source>
        <dbReference type="ARBA" id="ARBA00022679"/>
    </source>
</evidence>
<comment type="catalytic activity">
    <reaction evidence="8">
        <text>apo-[ACP] + CoA = holo-[ACP] + adenosine 3',5'-bisphosphate + H(+)</text>
        <dbReference type="Rhea" id="RHEA:12068"/>
        <dbReference type="Rhea" id="RHEA-COMP:9685"/>
        <dbReference type="Rhea" id="RHEA-COMP:9690"/>
        <dbReference type="ChEBI" id="CHEBI:15378"/>
        <dbReference type="ChEBI" id="CHEBI:29999"/>
        <dbReference type="ChEBI" id="CHEBI:57287"/>
        <dbReference type="ChEBI" id="CHEBI:58343"/>
        <dbReference type="ChEBI" id="CHEBI:64479"/>
        <dbReference type="EC" id="2.7.8.7"/>
    </reaction>
</comment>
<dbReference type="GO" id="GO:0008897">
    <property type="term" value="F:holo-[acyl-carrier-protein] synthase activity"/>
    <property type="evidence" value="ECO:0007669"/>
    <property type="project" value="UniProtKB-UniRule"/>
</dbReference>
<evidence type="ECO:0000256" key="5">
    <source>
        <dbReference type="ARBA" id="ARBA00022842"/>
    </source>
</evidence>
<dbReference type="NCBIfam" id="TIGR00556">
    <property type="entry name" value="pantethn_trn"/>
    <property type="match status" value="1"/>
</dbReference>
<organism evidence="10 11">
    <name type="scientific">Alkaliphilus serpentinus</name>
    <dbReference type="NCBI Taxonomy" id="1482731"/>
    <lineage>
        <taxon>Bacteria</taxon>
        <taxon>Bacillati</taxon>
        <taxon>Bacillota</taxon>
        <taxon>Clostridia</taxon>
        <taxon>Peptostreptococcales</taxon>
        <taxon>Natronincolaceae</taxon>
        <taxon>Alkaliphilus</taxon>
    </lineage>
</organism>
<dbReference type="Proteomes" id="UP000465601">
    <property type="component" value="Unassembled WGS sequence"/>
</dbReference>
<evidence type="ECO:0000313" key="11">
    <source>
        <dbReference type="Proteomes" id="UP000465601"/>
    </source>
</evidence>
<keyword evidence="1 8" id="KW-0444">Lipid biosynthesis</keyword>
<keyword evidence="2 8" id="KW-0808">Transferase</keyword>
<feature type="domain" description="4'-phosphopantetheinyl transferase" evidence="9">
    <location>
        <begin position="5"/>
        <end position="100"/>
    </location>
</feature>
<reference evidence="10 11" key="1">
    <citation type="submission" date="2019-10" db="EMBL/GenBank/DDBJ databases">
        <title>Alkaliphilus serpentinus sp. nov. and Alkaliphilus pronyensis sp. nov., two novel anaerobic alkaliphilic species isolated from the serpentinized-hosted hydrothermal field of the Prony Bay (New Caledonia).</title>
        <authorList>
            <person name="Postec A."/>
        </authorList>
    </citation>
    <scope>NUCLEOTIDE SEQUENCE [LARGE SCALE GENOMIC DNA]</scope>
    <source>
        <strain evidence="10 11">LacT</strain>
    </source>
</reference>
<dbReference type="GO" id="GO:0000287">
    <property type="term" value="F:magnesium ion binding"/>
    <property type="evidence" value="ECO:0007669"/>
    <property type="project" value="UniProtKB-UniRule"/>
</dbReference>
<evidence type="ECO:0000256" key="1">
    <source>
        <dbReference type="ARBA" id="ARBA00022516"/>
    </source>
</evidence>
<keyword evidence="7 8" id="KW-0275">Fatty acid biosynthesis</keyword>
<evidence type="ECO:0000256" key="7">
    <source>
        <dbReference type="ARBA" id="ARBA00023160"/>
    </source>
</evidence>
<dbReference type="GO" id="GO:0006633">
    <property type="term" value="P:fatty acid biosynthetic process"/>
    <property type="evidence" value="ECO:0007669"/>
    <property type="project" value="UniProtKB-UniRule"/>
</dbReference>
<evidence type="ECO:0000256" key="8">
    <source>
        <dbReference type="HAMAP-Rule" id="MF_00101"/>
    </source>
</evidence>
<feature type="binding site" evidence="8">
    <location>
        <position position="8"/>
    </location>
    <ligand>
        <name>Mg(2+)</name>
        <dbReference type="ChEBI" id="CHEBI:18420"/>
    </ligand>
</feature>
<dbReference type="RefSeq" id="WP_151864377.1">
    <property type="nucleotide sequence ID" value="NZ_WBZB01000002.1"/>
</dbReference>
<evidence type="ECO:0000313" key="10">
    <source>
        <dbReference type="EMBL" id="KAB3533560.1"/>
    </source>
</evidence>
<dbReference type="EC" id="2.7.8.7" evidence="8"/>
<keyword evidence="4 8" id="KW-0276">Fatty acid metabolism</keyword>
<name>A0A833HSL9_9FIRM</name>
<comment type="function">
    <text evidence="8">Transfers the 4'-phosphopantetheine moiety from coenzyme A to a Ser of acyl-carrier-protein.</text>
</comment>
<dbReference type="GO" id="GO:0005737">
    <property type="term" value="C:cytoplasm"/>
    <property type="evidence" value="ECO:0007669"/>
    <property type="project" value="UniProtKB-SubCell"/>
</dbReference>
<keyword evidence="8" id="KW-0963">Cytoplasm</keyword>
<dbReference type="AlphaFoldDB" id="A0A833HSL9"/>
<sequence length="122" mass="13747">MIKGTGIDIIEIERIKRAMERSPKFIERLFTQGEIILLKENQLKPSSVAGFFAAKEAVLKALGTGLRDIQWRDIEIYKDELGKPYIKLHNNALNIAYSRDITEIHISISHSRGDAIAQAIAT</sequence>
<gene>
    <name evidence="8" type="primary">acpS</name>
    <name evidence="10" type="ORF">F8153_00470</name>
</gene>
<dbReference type="OrthoDB" id="517356at2"/>
<feature type="binding site" evidence="8">
    <location>
        <position position="56"/>
    </location>
    <ligand>
        <name>Mg(2+)</name>
        <dbReference type="ChEBI" id="CHEBI:18420"/>
    </ligand>
</feature>
<dbReference type="InterPro" id="IPR008278">
    <property type="entry name" value="4-PPantetheinyl_Trfase_dom"/>
</dbReference>
<evidence type="ECO:0000256" key="6">
    <source>
        <dbReference type="ARBA" id="ARBA00023098"/>
    </source>
</evidence>
<comment type="cofactor">
    <cofactor evidence="8">
        <name>Mg(2+)</name>
        <dbReference type="ChEBI" id="CHEBI:18420"/>
    </cofactor>
</comment>
<dbReference type="Pfam" id="PF01648">
    <property type="entry name" value="ACPS"/>
    <property type="match status" value="1"/>
</dbReference>
<keyword evidence="6 8" id="KW-0443">Lipid metabolism</keyword>
<comment type="similarity">
    <text evidence="8">Belongs to the P-Pant transferase superfamily. AcpS family.</text>
</comment>
<proteinExistence type="inferred from homology"/>